<feature type="transmembrane region" description="Helical" evidence="2">
    <location>
        <begin position="697"/>
        <end position="719"/>
    </location>
</feature>
<feature type="region of interest" description="Disordered" evidence="1">
    <location>
        <begin position="1"/>
        <end position="30"/>
    </location>
</feature>
<accession>A0AAN9YI18</accession>
<feature type="compositionally biased region" description="Basic and acidic residues" evidence="1">
    <location>
        <begin position="79"/>
        <end position="89"/>
    </location>
</feature>
<keyword evidence="4" id="KW-1185">Reference proteome</keyword>
<feature type="compositionally biased region" description="Polar residues" evidence="1">
    <location>
        <begin position="65"/>
        <end position="76"/>
    </location>
</feature>
<evidence type="ECO:0000256" key="1">
    <source>
        <dbReference type="SAM" id="MobiDB-lite"/>
    </source>
</evidence>
<dbReference type="AlphaFoldDB" id="A0AAN9YI18"/>
<gene>
    <name evidence="3" type="ORF">SLS53_004117</name>
</gene>
<feature type="compositionally biased region" description="Basic residues" evidence="1">
    <location>
        <begin position="163"/>
        <end position="173"/>
    </location>
</feature>
<feature type="compositionally biased region" description="Polar residues" evidence="1">
    <location>
        <begin position="519"/>
        <end position="539"/>
    </location>
</feature>
<comment type="caution">
    <text evidence="3">The sequence shown here is derived from an EMBL/GenBank/DDBJ whole genome shotgun (WGS) entry which is preliminary data.</text>
</comment>
<keyword evidence="2" id="KW-0472">Membrane</keyword>
<evidence type="ECO:0000313" key="4">
    <source>
        <dbReference type="Proteomes" id="UP001320245"/>
    </source>
</evidence>
<feature type="region of interest" description="Disordered" evidence="1">
    <location>
        <begin position="519"/>
        <end position="543"/>
    </location>
</feature>
<keyword evidence="2" id="KW-1133">Transmembrane helix</keyword>
<keyword evidence="2" id="KW-0812">Transmembrane</keyword>
<sequence>MAAFCDNKDAGGNFPEASHSATTPTTSHPLDDVVPVISPLSEPSLQVITPRPHLFSSLEEAHLKITSQSREGSRQVSGEIRDSESRDDSFLMSLSPSDAREIYTNVGFPIIRTSSYSQRPLLDISDSEDDNARIGASDLGVESEAEAENRLSVLQPPPERMHSARRQGRGRRSFIRDAHMSASRTTTGESDNDDPFKYDDIFPEPSKEREVSLYLHQVSGFGEDEAAFTYSPDKTPLGSIGQSFNGEAVSPTEQRLIRSVRSVNMAPAQGYGHNTSQLHIDSPSRGHDFFESGAINPEWTLGSPDAVRVPVRQSNFVGCEAPVPVFVPEQRTHRVNGLFQNSSRPIPEVESFKPQYKKRSPSFGQMVSGAIRQPFRRGSSKRPLLEIPTLHEGHPHRHPFTELCSEDGHEHPERGIELIPIAGQAELSARGHAPPNRQAQIPPAAVLPPPLRMPQAHFDNRDRGDSLESSASASLFDPGRVELLPLDVAQRMQALRRASGQEDQTLTGRERLNSMRNASYTTDASQAGSQPATPSSVVTPDTGKVKRFVPRAFAHFSSPLSGRNDDDTDGKASGSKSPEIHKESQEKAQLTRKGALIAGDDTRPTVSTVTDSDVTITTIRNEDGSQYRVFDPAPRLYPWDHRHRRAATQKSTDQSLQRMAYRGLNNPSDMERGTVSRPARNTEHWLSDEAQARRRGFFLIIALLGLFPFFSLLAIAGTLDGALSWHTRGEVDHFTSRQKSFLLAEFLIIMMAIFAVIFFIAFSPLRQH</sequence>
<protein>
    <submittedName>
        <fullName evidence="3">Uncharacterized protein</fullName>
    </submittedName>
</protein>
<dbReference type="EMBL" id="JAJSPL020000013">
    <property type="protein sequence ID" value="KAK7743582.1"/>
    <property type="molecule type" value="Genomic_DNA"/>
</dbReference>
<proteinExistence type="predicted"/>
<name>A0AAN9YI18_9PEZI</name>
<dbReference type="Proteomes" id="UP001320245">
    <property type="component" value="Unassembled WGS sequence"/>
</dbReference>
<feature type="transmembrane region" description="Helical" evidence="2">
    <location>
        <begin position="740"/>
        <end position="762"/>
    </location>
</feature>
<organism evidence="3 4">
    <name type="scientific">Cytospora paraplurivora</name>
    <dbReference type="NCBI Taxonomy" id="2898453"/>
    <lineage>
        <taxon>Eukaryota</taxon>
        <taxon>Fungi</taxon>
        <taxon>Dikarya</taxon>
        <taxon>Ascomycota</taxon>
        <taxon>Pezizomycotina</taxon>
        <taxon>Sordariomycetes</taxon>
        <taxon>Sordariomycetidae</taxon>
        <taxon>Diaporthales</taxon>
        <taxon>Cytosporaceae</taxon>
        <taxon>Cytospora</taxon>
    </lineage>
</organism>
<evidence type="ECO:0000313" key="3">
    <source>
        <dbReference type="EMBL" id="KAK7743582.1"/>
    </source>
</evidence>
<evidence type="ECO:0000256" key="2">
    <source>
        <dbReference type="SAM" id="Phobius"/>
    </source>
</evidence>
<feature type="region of interest" description="Disordered" evidence="1">
    <location>
        <begin position="556"/>
        <end position="608"/>
    </location>
</feature>
<feature type="region of interest" description="Disordered" evidence="1">
    <location>
        <begin position="429"/>
        <end position="473"/>
    </location>
</feature>
<feature type="region of interest" description="Disordered" evidence="1">
    <location>
        <begin position="65"/>
        <end position="90"/>
    </location>
</feature>
<reference evidence="3 4" key="1">
    <citation type="journal article" date="2023" name="PLoS ONE">
        <title>Cytospora paraplurivora sp. nov. isolated from orchards with fruit tree decline syndrome in Ontario, Canada.</title>
        <authorList>
            <person name="Ilyukhin E."/>
            <person name="Nguyen H.D.T."/>
            <person name="Castle A.J."/>
            <person name="Ellouze W."/>
        </authorList>
    </citation>
    <scope>NUCLEOTIDE SEQUENCE [LARGE SCALE GENOMIC DNA]</scope>
    <source>
        <strain evidence="3 4">FDS-564</strain>
    </source>
</reference>
<feature type="region of interest" description="Disordered" evidence="1">
    <location>
        <begin position="138"/>
        <end position="197"/>
    </location>
</feature>
<feature type="compositionally biased region" description="Low complexity" evidence="1">
    <location>
        <begin position="17"/>
        <end position="28"/>
    </location>
</feature>